<keyword evidence="5" id="KW-1185">Reference proteome</keyword>
<evidence type="ECO:0000256" key="2">
    <source>
        <dbReference type="SAM" id="Phobius"/>
    </source>
</evidence>
<dbReference type="AlphaFoldDB" id="I8REK3"/>
<keyword evidence="4" id="KW-0808">Transferase</keyword>
<organism evidence="4 5">
    <name type="scientific">Pelosinus fermentans B4</name>
    <dbReference type="NCBI Taxonomy" id="1149862"/>
    <lineage>
        <taxon>Bacteria</taxon>
        <taxon>Bacillati</taxon>
        <taxon>Bacillota</taxon>
        <taxon>Negativicutes</taxon>
        <taxon>Selenomonadales</taxon>
        <taxon>Sporomusaceae</taxon>
        <taxon>Pelosinus</taxon>
    </lineage>
</organism>
<dbReference type="Proteomes" id="UP000004324">
    <property type="component" value="Unassembled WGS sequence"/>
</dbReference>
<keyword evidence="2" id="KW-0472">Membrane</keyword>
<keyword evidence="2" id="KW-1133">Transmembrane helix</keyword>
<dbReference type="EMBL" id="AKVJ01000076">
    <property type="protein sequence ID" value="EIW16020.1"/>
    <property type="molecule type" value="Genomic_DNA"/>
</dbReference>
<dbReference type="Pfam" id="PF02397">
    <property type="entry name" value="Bac_transf"/>
    <property type="match status" value="1"/>
</dbReference>
<comment type="caution">
    <text evidence="4">The sequence shown here is derived from an EMBL/GenBank/DDBJ whole genome shotgun (WGS) entry which is preliminary data.</text>
</comment>
<dbReference type="PANTHER" id="PTHR30576:SF10">
    <property type="entry name" value="SLL5057 PROTEIN"/>
    <property type="match status" value="1"/>
</dbReference>
<protein>
    <submittedName>
        <fullName evidence="4">Sugar transferase</fullName>
    </submittedName>
</protein>
<evidence type="ECO:0000259" key="3">
    <source>
        <dbReference type="Pfam" id="PF02397"/>
    </source>
</evidence>
<accession>I8REK3</accession>
<sequence length="194" mass="22407" precursor="true">MIKRTIDCMVSLLAIIILIPVFMAVAIWIRLDSPGPILFVQRRIGVGDKEFLMYKFRTMKIGTPEVATDKLQDSQSYITKLGYYLRKYSVDELPQLFNVFWGQMSVVGPRPALYNQYDLRQMRKKMGIHQVRPGITGWAQVNGRDEISLEDKVAMDFYYCQNQSFIIDIQIIYRTVFSVYAGNGVISKSKSIVR</sequence>
<dbReference type="PANTHER" id="PTHR30576">
    <property type="entry name" value="COLANIC BIOSYNTHESIS UDP-GLUCOSE LIPID CARRIER TRANSFERASE"/>
    <property type="match status" value="1"/>
</dbReference>
<name>I8REK3_9FIRM</name>
<evidence type="ECO:0000313" key="5">
    <source>
        <dbReference type="Proteomes" id="UP000004324"/>
    </source>
</evidence>
<gene>
    <name evidence="4" type="ORF">FB4_1709</name>
</gene>
<evidence type="ECO:0000256" key="1">
    <source>
        <dbReference type="ARBA" id="ARBA00006464"/>
    </source>
</evidence>
<dbReference type="RefSeq" id="WP_007939071.1">
    <property type="nucleotide sequence ID" value="NZ_AKVJ01000076.1"/>
</dbReference>
<dbReference type="InterPro" id="IPR003362">
    <property type="entry name" value="Bact_transf"/>
</dbReference>
<feature type="domain" description="Bacterial sugar transferase" evidence="3">
    <location>
        <begin position="3"/>
        <end position="179"/>
    </location>
</feature>
<comment type="similarity">
    <text evidence="1">Belongs to the bacterial sugar transferase family.</text>
</comment>
<dbReference type="PATRIC" id="fig|1149862.3.peg.4751"/>
<proteinExistence type="inferred from homology"/>
<keyword evidence="2" id="KW-0812">Transmembrane</keyword>
<dbReference type="OrthoDB" id="9808602at2"/>
<evidence type="ECO:0000313" key="4">
    <source>
        <dbReference type="EMBL" id="EIW16020.1"/>
    </source>
</evidence>
<feature type="transmembrane region" description="Helical" evidence="2">
    <location>
        <begin position="12"/>
        <end position="31"/>
    </location>
</feature>
<reference evidence="4 5" key="1">
    <citation type="journal article" date="2012" name="J. Bacteriol.">
        <title>Draft Genome Sequences for Two Metal-Reducing Pelosinus fermentans Strains Isolated from a Cr(VI)-Contaminated Site and for Type Strain R7.</title>
        <authorList>
            <person name="Brown S.D."/>
            <person name="Podar M."/>
            <person name="Klingeman D.M."/>
            <person name="Johnson C.M."/>
            <person name="Yang Z.K."/>
            <person name="Utturkar S.M."/>
            <person name="Land M.L."/>
            <person name="Mosher J.J."/>
            <person name="Hurt R.A.Jr."/>
            <person name="Phelps T.J."/>
            <person name="Palumbo A.V."/>
            <person name="Arkin A.P."/>
            <person name="Hazen T.C."/>
            <person name="Elias D.A."/>
        </authorList>
    </citation>
    <scope>NUCLEOTIDE SEQUENCE [LARGE SCALE GENOMIC DNA]</scope>
    <source>
        <strain evidence="4 5">B4</strain>
    </source>
</reference>
<dbReference type="GO" id="GO:0016780">
    <property type="term" value="F:phosphotransferase activity, for other substituted phosphate groups"/>
    <property type="evidence" value="ECO:0007669"/>
    <property type="project" value="TreeGrafter"/>
</dbReference>